<feature type="compositionally biased region" description="Polar residues" evidence="1">
    <location>
        <begin position="468"/>
        <end position="483"/>
    </location>
</feature>
<proteinExistence type="predicted"/>
<feature type="compositionally biased region" description="Low complexity" evidence="1">
    <location>
        <begin position="426"/>
        <end position="437"/>
    </location>
</feature>
<evidence type="ECO:0000313" key="3">
    <source>
        <dbReference type="Proteomes" id="UP000256328"/>
    </source>
</evidence>
<feature type="compositionally biased region" description="Basic and acidic residues" evidence="1">
    <location>
        <begin position="526"/>
        <end position="540"/>
    </location>
</feature>
<feature type="compositionally biased region" description="Low complexity" evidence="1">
    <location>
        <begin position="489"/>
        <end position="510"/>
    </location>
</feature>
<accession>A0A3D8QDR0</accession>
<dbReference type="Proteomes" id="UP000256328">
    <property type="component" value="Unassembled WGS sequence"/>
</dbReference>
<evidence type="ECO:0000256" key="1">
    <source>
        <dbReference type="SAM" id="MobiDB-lite"/>
    </source>
</evidence>
<feature type="compositionally biased region" description="Basic residues" evidence="1">
    <location>
        <begin position="412"/>
        <end position="421"/>
    </location>
</feature>
<gene>
    <name evidence="2" type="ORF">BP5796_11589</name>
</gene>
<dbReference type="EMBL" id="PDLN01000019">
    <property type="protein sequence ID" value="RDW59983.1"/>
    <property type="molecule type" value="Genomic_DNA"/>
</dbReference>
<name>A0A3D8QDR0_9HELO</name>
<organism evidence="2 3">
    <name type="scientific">Coleophoma crateriformis</name>
    <dbReference type="NCBI Taxonomy" id="565419"/>
    <lineage>
        <taxon>Eukaryota</taxon>
        <taxon>Fungi</taxon>
        <taxon>Dikarya</taxon>
        <taxon>Ascomycota</taxon>
        <taxon>Pezizomycotina</taxon>
        <taxon>Leotiomycetes</taxon>
        <taxon>Helotiales</taxon>
        <taxon>Dermateaceae</taxon>
        <taxon>Coleophoma</taxon>
    </lineage>
</organism>
<sequence>MTEWLRPKFQRTPSSFLDEVPCDVDRPDRVRASSRVSSYLGLSRPPTPSVPPTDIFGSKAPHVVYEKPSVDQMVETLKVAMMTKDSMEALHPQYNSSILHTLEAYSDMKEQLDEKGRIIEELKQGHTKERKQFEERAASWRAKEEDYKLEMKHLEVLLANTEGGMEKVSMARTHSMLHTESRDRAITPRVRSPETLAVRVNLRNRRNLSKGLQRTMQPPSSPQIDRQNTPGIDIHNERGLQLDDMEKFSRSPLQNPDNLELGLIPVNSNASGQEHIETDLGIVFESSDSSTSASDSMGSSYSRKTMEKPLPAIPFTSTTSKGTFSFLDDALYEVQLPSSPWVEVTPADQNFPSRKGFSYRPGDDSPELFSTAELPRARAKPAPASGPRRLGRSDTLQRSQRDLSSEVVKTTHVAKPRRARPHTLNSTSGAQSGQSGTLHSRDSSSDYDVSRGNSSTSSIVTAIRDNSGRSSAASASQTPSNHPRLNRHAGSSETAAIAAARAVASRSGSAHGENALPKWPKPLSNPREDERKQISRHGDLRSCQSTATEEIPKS</sequence>
<comment type="caution">
    <text evidence="2">The sequence shown here is derived from an EMBL/GenBank/DDBJ whole genome shotgun (WGS) entry which is preliminary data.</text>
</comment>
<keyword evidence="3" id="KW-1185">Reference proteome</keyword>
<dbReference type="OrthoDB" id="5430717at2759"/>
<evidence type="ECO:0000313" key="2">
    <source>
        <dbReference type="EMBL" id="RDW59983.1"/>
    </source>
</evidence>
<reference evidence="2 3" key="1">
    <citation type="journal article" date="2018" name="IMA Fungus">
        <title>IMA Genome-F 9: Draft genome sequence of Annulohypoxylon stygium, Aspergillus mulundensis, Berkeleyomyces basicola (syn. Thielaviopsis basicola), Ceratocystis smalleyi, two Cercospora beticola strains, Coleophoma cylindrospora, Fusarium fracticaudum, Phialophora cf. hyalina, and Morchella septimelata.</title>
        <authorList>
            <person name="Wingfield B.D."/>
            <person name="Bills G.F."/>
            <person name="Dong Y."/>
            <person name="Huang W."/>
            <person name="Nel W.J."/>
            <person name="Swalarsk-Parry B.S."/>
            <person name="Vaghefi N."/>
            <person name="Wilken P.M."/>
            <person name="An Z."/>
            <person name="de Beer Z.W."/>
            <person name="De Vos L."/>
            <person name="Chen L."/>
            <person name="Duong T.A."/>
            <person name="Gao Y."/>
            <person name="Hammerbacher A."/>
            <person name="Kikkert J.R."/>
            <person name="Li Y."/>
            <person name="Li H."/>
            <person name="Li K."/>
            <person name="Li Q."/>
            <person name="Liu X."/>
            <person name="Ma X."/>
            <person name="Naidoo K."/>
            <person name="Pethybridge S.J."/>
            <person name="Sun J."/>
            <person name="Steenkamp E.T."/>
            <person name="van der Nest M.A."/>
            <person name="van Wyk S."/>
            <person name="Wingfield M.J."/>
            <person name="Xiong C."/>
            <person name="Yue Q."/>
            <person name="Zhang X."/>
        </authorList>
    </citation>
    <scope>NUCLEOTIDE SEQUENCE [LARGE SCALE GENOMIC DNA]</scope>
    <source>
        <strain evidence="2 3">BP5796</strain>
    </source>
</reference>
<dbReference type="AlphaFoldDB" id="A0A3D8QDR0"/>
<feature type="region of interest" description="Disordered" evidence="1">
    <location>
        <begin position="211"/>
        <end position="230"/>
    </location>
</feature>
<feature type="region of interest" description="Disordered" evidence="1">
    <location>
        <begin position="343"/>
        <end position="554"/>
    </location>
</feature>
<protein>
    <submittedName>
        <fullName evidence="2">Uncharacterized protein</fullName>
    </submittedName>
</protein>